<dbReference type="Gene3D" id="3.30.530.20">
    <property type="match status" value="1"/>
</dbReference>
<evidence type="ECO:0000256" key="1">
    <source>
        <dbReference type="ARBA" id="ARBA00006817"/>
    </source>
</evidence>
<evidence type="ECO:0000313" key="3">
    <source>
        <dbReference type="EMBL" id="TDD96669.1"/>
    </source>
</evidence>
<proteinExistence type="inferred from homology"/>
<dbReference type="AlphaFoldDB" id="A0A4R5CCQ9"/>
<dbReference type="EMBL" id="SMKU01000005">
    <property type="protein sequence ID" value="TDD96669.1"/>
    <property type="molecule type" value="Genomic_DNA"/>
</dbReference>
<dbReference type="SUPFAM" id="SSF55961">
    <property type="entry name" value="Bet v1-like"/>
    <property type="match status" value="1"/>
</dbReference>
<keyword evidence="4" id="KW-1185">Reference proteome</keyword>
<sequence length="158" mass="16914">MSENVVATPPVAHSTVSLARTYPVPPARVFAAFANEATKRRWSLELDGMHVDEFAMDFRVGGTETARFRVGNGPRVHTETVFQDIVPDTRVVFAYRMAMDGTPTSAALTTVQIAPAGDGAILTYTEQSAYFHQGHSAELAEEGCAVLLASLGDVLAAT</sequence>
<dbReference type="RefSeq" id="WP_131889085.1">
    <property type="nucleotide sequence ID" value="NZ_SMKU01000005.1"/>
</dbReference>
<dbReference type="Proteomes" id="UP000294513">
    <property type="component" value="Unassembled WGS sequence"/>
</dbReference>
<gene>
    <name evidence="3" type="ORF">E1298_02495</name>
</gene>
<comment type="similarity">
    <text evidence="1">Belongs to the AHA1 family.</text>
</comment>
<dbReference type="InterPro" id="IPR013538">
    <property type="entry name" value="ASHA1/2-like_C"/>
</dbReference>
<name>A0A4R5CCQ9_9ACTN</name>
<dbReference type="OrthoDB" id="9803476at2"/>
<dbReference type="Pfam" id="PF08327">
    <property type="entry name" value="AHSA1"/>
    <property type="match status" value="1"/>
</dbReference>
<evidence type="ECO:0000313" key="4">
    <source>
        <dbReference type="Proteomes" id="UP000294513"/>
    </source>
</evidence>
<comment type="caution">
    <text evidence="3">The sequence shown here is derived from an EMBL/GenBank/DDBJ whole genome shotgun (WGS) entry which is preliminary data.</text>
</comment>
<reference evidence="3 4" key="1">
    <citation type="submission" date="2019-03" db="EMBL/GenBank/DDBJ databases">
        <title>Draft genome sequences of novel Actinobacteria.</title>
        <authorList>
            <person name="Sahin N."/>
            <person name="Ay H."/>
            <person name="Saygin H."/>
        </authorList>
    </citation>
    <scope>NUCLEOTIDE SEQUENCE [LARGE SCALE GENOMIC DNA]</scope>
    <source>
        <strain evidence="3 4">H3C3</strain>
    </source>
</reference>
<feature type="domain" description="Activator of Hsp90 ATPase homologue 1/2-like C-terminal" evidence="2">
    <location>
        <begin position="24"/>
        <end position="155"/>
    </location>
</feature>
<evidence type="ECO:0000259" key="2">
    <source>
        <dbReference type="Pfam" id="PF08327"/>
    </source>
</evidence>
<protein>
    <submittedName>
        <fullName evidence="3">Polyketide cyclase</fullName>
    </submittedName>
</protein>
<dbReference type="InterPro" id="IPR023393">
    <property type="entry name" value="START-like_dom_sf"/>
</dbReference>
<organism evidence="3 4">
    <name type="scientific">Actinomadura rubrisoli</name>
    <dbReference type="NCBI Taxonomy" id="2530368"/>
    <lineage>
        <taxon>Bacteria</taxon>
        <taxon>Bacillati</taxon>
        <taxon>Actinomycetota</taxon>
        <taxon>Actinomycetes</taxon>
        <taxon>Streptosporangiales</taxon>
        <taxon>Thermomonosporaceae</taxon>
        <taxon>Actinomadura</taxon>
    </lineage>
</organism>
<accession>A0A4R5CCQ9</accession>